<dbReference type="EMBL" id="MFLI01000007">
    <property type="protein sequence ID" value="OGG62380.1"/>
    <property type="molecule type" value="Genomic_DNA"/>
</dbReference>
<evidence type="ECO:0000313" key="3">
    <source>
        <dbReference type="Proteomes" id="UP000178532"/>
    </source>
</evidence>
<dbReference type="AlphaFoldDB" id="A0A1F6DM62"/>
<feature type="transmembrane region" description="Helical" evidence="1">
    <location>
        <begin position="41"/>
        <end position="63"/>
    </location>
</feature>
<sequence length="131" mass="14796">MYDGLSRRAFELSFVAALYVAGIVLWSIWEAGKYSMTPEPYWPWAVGISFVAFAYAATETVYATRSAHGDEVTRIENLQSQINGARGFLWWGSPLGWLGLFFLWVTKKSPIMCLAALVVLLYLLEDDKKMS</sequence>
<protein>
    <submittedName>
        <fullName evidence="2">Uncharacterized protein</fullName>
    </submittedName>
</protein>
<feature type="transmembrane region" description="Helical" evidence="1">
    <location>
        <begin position="84"/>
        <end position="103"/>
    </location>
</feature>
<dbReference type="Proteomes" id="UP000178532">
    <property type="component" value="Unassembled WGS sequence"/>
</dbReference>
<keyword evidence="1" id="KW-1133">Transmembrane helix</keyword>
<name>A0A1F6DM62_9BACT</name>
<keyword evidence="1" id="KW-0812">Transmembrane</keyword>
<gene>
    <name evidence="2" type="ORF">A3C19_00350</name>
</gene>
<evidence type="ECO:0000313" key="2">
    <source>
        <dbReference type="EMBL" id="OGG62380.1"/>
    </source>
</evidence>
<keyword evidence="1" id="KW-0472">Membrane</keyword>
<evidence type="ECO:0000256" key="1">
    <source>
        <dbReference type="SAM" id="Phobius"/>
    </source>
</evidence>
<reference evidence="2 3" key="1">
    <citation type="journal article" date="2016" name="Nat. Commun.">
        <title>Thousands of microbial genomes shed light on interconnected biogeochemical processes in an aquifer system.</title>
        <authorList>
            <person name="Anantharaman K."/>
            <person name="Brown C.T."/>
            <person name="Hug L.A."/>
            <person name="Sharon I."/>
            <person name="Castelle C.J."/>
            <person name="Probst A.J."/>
            <person name="Thomas B.C."/>
            <person name="Singh A."/>
            <person name="Wilkins M.J."/>
            <person name="Karaoz U."/>
            <person name="Brodie E.L."/>
            <person name="Williams K.H."/>
            <person name="Hubbard S.S."/>
            <person name="Banfield J.F."/>
        </authorList>
    </citation>
    <scope>NUCLEOTIDE SEQUENCE [LARGE SCALE GENOMIC DNA]</scope>
</reference>
<organism evidence="2 3">
    <name type="scientific">Candidatus Kaiserbacteria bacterium RIFCSPHIGHO2_02_FULL_54_22</name>
    <dbReference type="NCBI Taxonomy" id="1798495"/>
    <lineage>
        <taxon>Bacteria</taxon>
        <taxon>Candidatus Kaiseribacteriota</taxon>
    </lineage>
</organism>
<feature type="transmembrane region" description="Helical" evidence="1">
    <location>
        <begin position="109"/>
        <end position="125"/>
    </location>
</feature>
<proteinExistence type="predicted"/>
<comment type="caution">
    <text evidence="2">The sequence shown here is derived from an EMBL/GenBank/DDBJ whole genome shotgun (WGS) entry which is preliminary data.</text>
</comment>
<feature type="transmembrane region" description="Helical" evidence="1">
    <location>
        <begin position="12"/>
        <end position="29"/>
    </location>
</feature>
<accession>A0A1F6DM62</accession>